<dbReference type="InterPro" id="IPR020846">
    <property type="entry name" value="MFS_dom"/>
</dbReference>
<dbReference type="EMBL" id="VBPA01000190">
    <property type="protein sequence ID" value="TMQ70619.1"/>
    <property type="molecule type" value="Genomic_DNA"/>
</dbReference>
<organism evidence="9 10">
    <name type="scientific">Eiseniibacteriota bacterium</name>
    <dbReference type="NCBI Taxonomy" id="2212470"/>
    <lineage>
        <taxon>Bacteria</taxon>
        <taxon>Candidatus Eiseniibacteriota</taxon>
    </lineage>
</organism>
<evidence type="ECO:0000256" key="4">
    <source>
        <dbReference type="ARBA" id="ARBA00022692"/>
    </source>
</evidence>
<dbReference type="SUPFAM" id="SSF103473">
    <property type="entry name" value="MFS general substrate transporter"/>
    <property type="match status" value="1"/>
</dbReference>
<dbReference type="AlphaFoldDB" id="A0A538U4G8"/>
<reference evidence="9 10" key="1">
    <citation type="journal article" date="2019" name="Nat. Microbiol.">
        <title>Mediterranean grassland soil C-N compound turnover is dependent on rainfall and depth, and is mediated by genomically divergent microorganisms.</title>
        <authorList>
            <person name="Diamond S."/>
            <person name="Andeer P.F."/>
            <person name="Li Z."/>
            <person name="Crits-Christoph A."/>
            <person name="Burstein D."/>
            <person name="Anantharaman K."/>
            <person name="Lane K.R."/>
            <person name="Thomas B.C."/>
            <person name="Pan C."/>
            <person name="Northen T.R."/>
            <person name="Banfield J.F."/>
        </authorList>
    </citation>
    <scope>NUCLEOTIDE SEQUENCE [LARGE SCALE GENOMIC DNA]</scope>
    <source>
        <strain evidence="9">WS_10</strain>
    </source>
</reference>
<comment type="caution">
    <text evidence="9">The sequence shown here is derived from an EMBL/GenBank/DDBJ whole genome shotgun (WGS) entry which is preliminary data.</text>
</comment>
<feature type="transmembrane region" description="Helical" evidence="7">
    <location>
        <begin position="192"/>
        <end position="212"/>
    </location>
</feature>
<dbReference type="GO" id="GO:0022857">
    <property type="term" value="F:transmembrane transporter activity"/>
    <property type="evidence" value="ECO:0007669"/>
    <property type="project" value="InterPro"/>
</dbReference>
<evidence type="ECO:0000259" key="8">
    <source>
        <dbReference type="PROSITE" id="PS50850"/>
    </source>
</evidence>
<dbReference type="InterPro" id="IPR036259">
    <property type="entry name" value="MFS_trans_sf"/>
</dbReference>
<feature type="transmembrane region" description="Helical" evidence="7">
    <location>
        <begin position="156"/>
        <end position="180"/>
    </location>
</feature>
<feature type="transmembrane region" description="Helical" evidence="7">
    <location>
        <begin position="401"/>
        <end position="420"/>
    </location>
</feature>
<dbReference type="Gene3D" id="1.20.1250.20">
    <property type="entry name" value="MFS general substrate transporter like domains"/>
    <property type="match status" value="1"/>
</dbReference>
<dbReference type="Proteomes" id="UP000319836">
    <property type="component" value="Unassembled WGS sequence"/>
</dbReference>
<sequence length="426" mass="44619">MTAGGGAGSFSDASPAPEPASLFRQRNFSSLWWGQLISLLGERLTYLALVGLLAEHTGHFADPRSSQLLTLLAVVMLAPVLLFAPFTGAWVDRLNLRRVLIVSDTLRAGMVALIPVMYATSHHTLPVYALVFGLFACNVFFLPAKSAITPEIVPTSQLLAANALLAGAGIAATAAGALGGGWVVDHWGWSRALWINGVTYLVSVAALAIITYRPHHAQSPHAAISLKSYLSEVGAGWAVVRGNRGVGLALLALGAVWVAGGFLHVAGNQHIQRSALQPGMERVGVLLAVLGLGSGLGTWWVNAQHRRLPPAALLGGGLVLAGMSLAVFASSTRFAVFAAAAFVTGIGAAPAFTLTETLLQECTETRQRGRVFSARDFLMRLVFLIGVSVAGAVTRGFGTRAALEIAAGALVLAGLVAWVWGRSVRR</sequence>
<evidence type="ECO:0000313" key="9">
    <source>
        <dbReference type="EMBL" id="TMQ70619.1"/>
    </source>
</evidence>
<keyword evidence="4 7" id="KW-0812">Transmembrane</keyword>
<dbReference type="PANTHER" id="PTHR43266">
    <property type="entry name" value="MACROLIDE-EFFLUX PROTEIN"/>
    <property type="match status" value="1"/>
</dbReference>
<dbReference type="PRINTS" id="PR01988">
    <property type="entry name" value="EXPORTERBACE"/>
</dbReference>
<feature type="transmembrane region" description="Helical" evidence="7">
    <location>
        <begin position="334"/>
        <end position="356"/>
    </location>
</feature>
<dbReference type="InterPro" id="IPR011701">
    <property type="entry name" value="MFS"/>
</dbReference>
<accession>A0A538U4G8</accession>
<feature type="domain" description="Major facilitator superfamily (MFS) profile" evidence="8">
    <location>
        <begin position="238"/>
        <end position="426"/>
    </location>
</feature>
<dbReference type="CDD" id="cd06173">
    <property type="entry name" value="MFS_MefA_like"/>
    <property type="match status" value="1"/>
</dbReference>
<feature type="transmembrane region" description="Helical" evidence="7">
    <location>
        <begin position="99"/>
        <end position="119"/>
    </location>
</feature>
<evidence type="ECO:0000256" key="7">
    <source>
        <dbReference type="SAM" id="Phobius"/>
    </source>
</evidence>
<evidence type="ECO:0000313" key="10">
    <source>
        <dbReference type="Proteomes" id="UP000319836"/>
    </source>
</evidence>
<evidence type="ECO:0000256" key="3">
    <source>
        <dbReference type="ARBA" id="ARBA00022475"/>
    </source>
</evidence>
<keyword evidence="3" id="KW-1003">Cell membrane</keyword>
<evidence type="ECO:0000256" key="6">
    <source>
        <dbReference type="ARBA" id="ARBA00023136"/>
    </source>
</evidence>
<gene>
    <name evidence="9" type="ORF">E6K80_07980</name>
</gene>
<feature type="transmembrane region" description="Helical" evidence="7">
    <location>
        <begin position="283"/>
        <end position="301"/>
    </location>
</feature>
<feature type="transmembrane region" description="Helical" evidence="7">
    <location>
        <begin position="245"/>
        <end position="263"/>
    </location>
</feature>
<name>A0A538U4G8_UNCEI</name>
<keyword evidence="6 7" id="KW-0472">Membrane</keyword>
<proteinExistence type="predicted"/>
<feature type="transmembrane region" description="Helical" evidence="7">
    <location>
        <begin position="125"/>
        <end position="144"/>
    </location>
</feature>
<dbReference type="PANTHER" id="PTHR43266:SF2">
    <property type="entry name" value="MAJOR FACILITATOR SUPERFAMILY (MFS) PROFILE DOMAIN-CONTAINING PROTEIN"/>
    <property type="match status" value="1"/>
</dbReference>
<comment type="subcellular location">
    <subcellularLocation>
        <location evidence="1">Cell membrane</location>
        <topology evidence="1">Multi-pass membrane protein</topology>
    </subcellularLocation>
</comment>
<feature type="transmembrane region" description="Helical" evidence="7">
    <location>
        <begin position="377"/>
        <end position="395"/>
    </location>
</feature>
<evidence type="ECO:0000256" key="1">
    <source>
        <dbReference type="ARBA" id="ARBA00004651"/>
    </source>
</evidence>
<keyword evidence="5 7" id="KW-1133">Transmembrane helix</keyword>
<feature type="transmembrane region" description="Helical" evidence="7">
    <location>
        <begin position="31"/>
        <end position="54"/>
    </location>
</feature>
<feature type="transmembrane region" description="Helical" evidence="7">
    <location>
        <begin position="308"/>
        <end position="328"/>
    </location>
</feature>
<evidence type="ECO:0000256" key="5">
    <source>
        <dbReference type="ARBA" id="ARBA00022989"/>
    </source>
</evidence>
<feature type="transmembrane region" description="Helical" evidence="7">
    <location>
        <begin position="66"/>
        <end position="87"/>
    </location>
</feature>
<keyword evidence="2" id="KW-0813">Transport</keyword>
<dbReference type="InterPro" id="IPR022324">
    <property type="entry name" value="Bacilysin_exporter_BacE_put"/>
</dbReference>
<dbReference type="Pfam" id="PF07690">
    <property type="entry name" value="MFS_1"/>
    <property type="match status" value="1"/>
</dbReference>
<dbReference type="PROSITE" id="PS50850">
    <property type="entry name" value="MFS"/>
    <property type="match status" value="1"/>
</dbReference>
<evidence type="ECO:0000256" key="2">
    <source>
        <dbReference type="ARBA" id="ARBA00022448"/>
    </source>
</evidence>
<dbReference type="GO" id="GO:0005886">
    <property type="term" value="C:plasma membrane"/>
    <property type="evidence" value="ECO:0007669"/>
    <property type="project" value="UniProtKB-SubCell"/>
</dbReference>
<protein>
    <submittedName>
        <fullName evidence="9">MFS transporter</fullName>
    </submittedName>
</protein>